<name>A0A3M0Z2X9_9BACT</name>
<evidence type="ECO:0000313" key="2">
    <source>
        <dbReference type="Proteomes" id="UP000269410"/>
    </source>
</evidence>
<proteinExistence type="predicted"/>
<gene>
    <name evidence="1" type="ORF">D6810_01030</name>
</gene>
<evidence type="ECO:0008006" key="3">
    <source>
        <dbReference type="Google" id="ProtNLM"/>
    </source>
</evidence>
<comment type="caution">
    <text evidence="1">The sequence shown here is derived from an EMBL/GenBank/DDBJ whole genome shotgun (WGS) entry which is preliminary data.</text>
</comment>
<protein>
    <recommendedName>
        <fullName evidence="3">F420-0--gamma-glutamyl ligase</fullName>
    </recommendedName>
</protein>
<accession>A0A3M0Z2X9</accession>
<dbReference type="SUPFAM" id="SSF144010">
    <property type="entry name" value="CofE-like"/>
    <property type="match status" value="1"/>
</dbReference>
<dbReference type="AlphaFoldDB" id="A0A3M0Z2X9"/>
<reference evidence="1 2" key="1">
    <citation type="submission" date="2018-10" db="EMBL/GenBank/DDBJ databases">
        <title>Thermophilic Lithotrophy and Phototrophy in an Intertidal, Iron-rich, Geothermal Spring.</title>
        <authorList>
            <person name="Ward L.M."/>
            <person name="Idei A."/>
            <person name="Nakagawa M."/>
            <person name="Ueno Y."/>
            <person name="Fischer W."/>
            <person name="Mcglynn S.E."/>
        </authorList>
    </citation>
    <scope>NUCLEOTIDE SEQUENCE [LARGE SCALE GENOMIC DNA]</scope>
    <source>
        <strain evidence="1">J137</strain>
    </source>
</reference>
<evidence type="ECO:0000313" key="1">
    <source>
        <dbReference type="EMBL" id="RMD77401.1"/>
    </source>
</evidence>
<dbReference type="EMBL" id="RFKV01000036">
    <property type="protein sequence ID" value="RMD77401.1"/>
    <property type="molecule type" value="Genomic_DNA"/>
</dbReference>
<organism evidence="1 2">
    <name type="scientific">Candidatus Dojkabacteria bacterium</name>
    <dbReference type="NCBI Taxonomy" id="2099670"/>
    <lineage>
        <taxon>Bacteria</taxon>
        <taxon>Candidatus Dojkabacteria</taxon>
    </lineage>
</organism>
<dbReference type="Proteomes" id="UP000269410">
    <property type="component" value="Unassembled WGS sequence"/>
</dbReference>
<sequence length="266" mass="30571">MDKTDNDQKLGPLENPHIGQEMVVNLDKLKVYRIPVRTRLVLINEDLIHFIRQSLEGINYSDYQLFAISSKVVSITRGYFRKESDIKVSRLARFLVRFVKKWPDDPGYALPEKIQMAMDMVGLPRFIFAVIGGAIMKYVFRRPGYFYILAGKNIGGIDGFVPSMYPEPLRGYGFFTPPNPWEDANFIEKEIGLPFAILDGNNIEQVLLGYGENFREVASKYFKKEYQRDFKNKKELNAFILKMLKGNPQGQSGNTPILLIKILSVE</sequence>